<evidence type="ECO:0000313" key="2">
    <source>
        <dbReference type="Proteomes" id="UP000298860"/>
    </source>
</evidence>
<organism evidence="1 2">
    <name type="scientific">Gandjariella thermophila</name>
    <dbReference type="NCBI Taxonomy" id="1931992"/>
    <lineage>
        <taxon>Bacteria</taxon>
        <taxon>Bacillati</taxon>
        <taxon>Actinomycetota</taxon>
        <taxon>Actinomycetes</taxon>
        <taxon>Pseudonocardiales</taxon>
        <taxon>Pseudonocardiaceae</taxon>
        <taxon>Gandjariella</taxon>
    </lineage>
</organism>
<comment type="caution">
    <text evidence="1">The sequence shown here is derived from an EMBL/GenBank/DDBJ whole genome shotgun (WGS) entry which is preliminary data.</text>
</comment>
<proteinExistence type="predicted"/>
<keyword evidence="2" id="KW-1185">Reference proteome</keyword>
<dbReference type="EMBL" id="BJFL01000023">
    <property type="protein sequence ID" value="GDY32333.1"/>
    <property type="molecule type" value="Genomic_DNA"/>
</dbReference>
<dbReference type="OrthoDB" id="4560958at2"/>
<sequence>MTWARHASPVQDHGRFAEQRAIAKAHTEIQNGRAARTVACHADDADDCANLLEMLGLDALDGKRLRDV</sequence>
<dbReference type="AlphaFoldDB" id="A0A4D4JEQ2"/>
<dbReference type="RefSeq" id="WP_137815358.1">
    <property type="nucleotide sequence ID" value="NZ_BJFL01000023.1"/>
</dbReference>
<accession>A0A4D4JEQ2</accession>
<evidence type="ECO:0000313" key="1">
    <source>
        <dbReference type="EMBL" id="GDY32333.1"/>
    </source>
</evidence>
<protein>
    <submittedName>
        <fullName evidence="1">Uncharacterized protein</fullName>
    </submittedName>
</protein>
<dbReference type="Proteomes" id="UP000298860">
    <property type="component" value="Unassembled WGS sequence"/>
</dbReference>
<name>A0A4D4JEQ2_9PSEU</name>
<reference evidence="2" key="1">
    <citation type="submission" date="2019-04" db="EMBL/GenBank/DDBJ databases">
        <title>Draft genome sequence of Pseudonocardiaceae bacterium SL3-2-4.</title>
        <authorList>
            <person name="Ningsih F."/>
            <person name="Yokota A."/>
            <person name="Sakai Y."/>
            <person name="Nanatani K."/>
            <person name="Yabe S."/>
            <person name="Oetari A."/>
            <person name="Sjamsuridzal W."/>
        </authorList>
    </citation>
    <scope>NUCLEOTIDE SEQUENCE [LARGE SCALE GENOMIC DNA]</scope>
    <source>
        <strain evidence="2">SL3-2-4</strain>
    </source>
</reference>
<gene>
    <name evidence="1" type="ORF">GTS_39660</name>
</gene>